<keyword evidence="3" id="KW-0285">Flavoprotein</keyword>
<dbReference type="RefSeq" id="WP_209458560.1">
    <property type="nucleotide sequence ID" value="NZ_JAGGKC010000004.1"/>
</dbReference>
<name>A0ABS4G1A8_9CLOT</name>
<evidence type="ECO:0000259" key="6">
    <source>
        <dbReference type="SMART" id="SM00900"/>
    </source>
</evidence>
<evidence type="ECO:0000256" key="4">
    <source>
        <dbReference type="ARBA" id="ARBA00022643"/>
    </source>
</evidence>
<evidence type="ECO:0000256" key="3">
    <source>
        <dbReference type="ARBA" id="ARBA00022630"/>
    </source>
</evidence>
<keyword evidence="2" id="KW-0597">Phosphoprotein</keyword>
<evidence type="ECO:0000313" key="8">
    <source>
        <dbReference type="Proteomes" id="UP001519271"/>
    </source>
</evidence>
<organism evidence="7 8">
    <name type="scientific">Youngiibacter multivorans</name>
    <dbReference type="NCBI Taxonomy" id="937251"/>
    <lineage>
        <taxon>Bacteria</taxon>
        <taxon>Bacillati</taxon>
        <taxon>Bacillota</taxon>
        <taxon>Clostridia</taxon>
        <taxon>Eubacteriales</taxon>
        <taxon>Clostridiaceae</taxon>
        <taxon>Youngiibacter</taxon>
    </lineage>
</organism>
<feature type="domain" description="FMN-binding" evidence="6">
    <location>
        <begin position="87"/>
        <end position="164"/>
    </location>
</feature>
<dbReference type="Pfam" id="PF04205">
    <property type="entry name" value="FMN_bind"/>
    <property type="match status" value="2"/>
</dbReference>
<keyword evidence="4" id="KW-0288">FMN</keyword>
<accession>A0ABS4G1A8</accession>
<dbReference type="SMART" id="SM00900">
    <property type="entry name" value="FMN_bind"/>
    <property type="match status" value="2"/>
</dbReference>
<proteinExistence type="predicted"/>
<dbReference type="PANTHER" id="PTHR36118:SF1">
    <property type="entry name" value="ION-TRANSLOCATING OXIDOREDUCTASE COMPLEX SUBUNIT G"/>
    <property type="match status" value="1"/>
</dbReference>
<feature type="domain" description="FMN-binding" evidence="6">
    <location>
        <begin position="226"/>
        <end position="309"/>
    </location>
</feature>
<dbReference type="InterPro" id="IPR010209">
    <property type="entry name" value="Ion_transpt_RnfG/RsxG"/>
</dbReference>
<evidence type="ECO:0000256" key="5">
    <source>
        <dbReference type="ARBA" id="ARBA00022982"/>
    </source>
</evidence>
<evidence type="ECO:0000256" key="2">
    <source>
        <dbReference type="ARBA" id="ARBA00022553"/>
    </source>
</evidence>
<keyword evidence="8" id="KW-1185">Reference proteome</keyword>
<comment type="caution">
    <text evidence="7">The sequence shown here is derived from an EMBL/GenBank/DDBJ whole genome shotgun (WGS) entry which is preliminary data.</text>
</comment>
<dbReference type="InterPro" id="IPR007329">
    <property type="entry name" value="FMN-bd"/>
</dbReference>
<dbReference type="PANTHER" id="PTHR36118">
    <property type="entry name" value="ION-TRANSLOCATING OXIDOREDUCTASE COMPLEX SUBUNIT G"/>
    <property type="match status" value="1"/>
</dbReference>
<gene>
    <name evidence="7" type="ORF">J2Z34_000794</name>
</gene>
<evidence type="ECO:0000256" key="1">
    <source>
        <dbReference type="ARBA" id="ARBA00022448"/>
    </source>
</evidence>
<reference evidence="7 8" key="1">
    <citation type="submission" date="2021-03" db="EMBL/GenBank/DDBJ databases">
        <title>Genomic Encyclopedia of Type Strains, Phase IV (KMG-IV): sequencing the most valuable type-strain genomes for metagenomic binning, comparative biology and taxonomic classification.</title>
        <authorList>
            <person name="Goeker M."/>
        </authorList>
    </citation>
    <scope>NUCLEOTIDE SEQUENCE [LARGE SCALE GENOMIC DNA]</scope>
    <source>
        <strain evidence="7 8">DSM 6139</strain>
    </source>
</reference>
<evidence type="ECO:0000313" key="7">
    <source>
        <dbReference type="EMBL" id="MBP1918322.1"/>
    </source>
</evidence>
<protein>
    <submittedName>
        <fullName evidence="7">Na+-translocating ferredoxin:NAD+ oxidoreductase RnfG subunit</fullName>
    </submittedName>
</protein>
<keyword evidence="1" id="KW-0813">Transport</keyword>
<dbReference type="Proteomes" id="UP001519271">
    <property type="component" value="Unassembled WGS sequence"/>
</dbReference>
<keyword evidence="5" id="KW-0249">Electron transport</keyword>
<sequence>MKKSLGFSAAFLAVVVLISGGITKAADSYLAPVIEKNSGSQDTTALKEMFPDAAEIAEITIEDSTGLITTAYEAKDAGYAYKVTTQGFAAPISFIVGIGNDGTIKGFKVLELADTPGYGMKVGEPDFIGSVVGKTSSDSIATIAGATISSSAVVKGIDAAKAHFNSVKGIEGGSSTPEPAKPAGTSIKIFRTLGEKTKGTVVDKKEDGDVLTFTVTANGYAILEEGFTEVAPNKFIVTIDKEKQTIVSVEVVEVNDTKGVGTRVSEEAFLSQFKDLSIADETIAVDAVSGATVSSESVVNAVKAAIDASK</sequence>
<dbReference type="EMBL" id="JAGGKC010000004">
    <property type="protein sequence ID" value="MBP1918322.1"/>
    <property type="molecule type" value="Genomic_DNA"/>
</dbReference>